<dbReference type="GO" id="GO:0009451">
    <property type="term" value="P:RNA modification"/>
    <property type="evidence" value="ECO:0007669"/>
    <property type="project" value="InterPro"/>
</dbReference>
<dbReference type="PROSITE" id="PS51375">
    <property type="entry name" value="PPR"/>
    <property type="match status" value="1"/>
</dbReference>
<organism evidence="4 5">
    <name type="scientific">Cinnamomum micranthum f. kanehirae</name>
    <dbReference type="NCBI Taxonomy" id="337451"/>
    <lineage>
        <taxon>Eukaryota</taxon>
        <taxon>Viridiplantae</taxon>
        <taxon>Streptophyta</taxon>
        <taxon>Embryophyta</taxon>
        <taxon>Tracheophyta</taxon>
        <taxon>Spermatophyta</taxon>
        <taxon>Magnoliopsida</taxon>
        <taxon>Magnoliidae</taxon>
        <taxon>Laurales</taxon>
        <taxon>Lauraceae</taxon>
        <taxon>Cinnamomum</taxon>
    </lineage>
</organism>
<dbReference type="InterPro" id="IPR046960">
    <property type="entry name" value="PPR_At4g14850-like_plant"/>
</dbReference>
<evidence type="ECO:0000256" key="3">
    <source>
        <dbReference type="SAM" id="Phobius"/>
    </source>
</evidence>
<dbReference type="OrthoDB" id="1937829at2759"/>
<dbReference type="STRING" id="337451.A0A3S3QLA1"/>
<dbReference type="EMBL" id="QPKB01000006">
    <property type="protein sequence ID" value="RWR86235.1"/>
    <property type="molecule type" value="Genomic_DNA"/>
</dbReference>
<dbReference type="InterPro" id="IPR011990">
    <property type="entry name" value="TPR-like_helical_dom_sf"/>
</dbReference>
<dbReference type="InterPro" id="IPR002885">
    <property type="entry name" value="PPR_rpt"/>
</dbReference>
<feature type="repeat" description="PPR" evidence="2">
    <location>
        <begin position="203"/>
        <end position="237"/>
    </location>
</feature>
<name>A0A3S3QLA1_9MAGN</name>
<accession>A0A3S3QLA1</accession>
<keyword evidence="3" id="KW-0472">Membrane</keyword>
<dbReference type="Gene3D" id="1.25.40.10">
    <property type="entry name" value="Tetratricopeptide repeat domain"/>
    <property type="match status" value="1"/>
</dbReference>
<evidence type="ECO:0000256" key="2">
    <source>
        <dbReference type="PROSITE-ProRule" id="PRU00708"/>
    </source>
</evidence>
<dbReference type="AlphaFoldDB" id="A0A3S3QLA1"/>
<evidence type="ECO:0000313" key="5">
    <source>
        <dbReference type="Proteomes" id="UP000283530"/>
    </source>
</evidence>
<sequence length="255" mass="27818">MMACAPHGRIHEASTLFKQIPKPNLVTLNSMLTGYAQEEASIIHETGLAVTHDITIGDWLEVEKSPAANSLSVVGGHQAVATSYFATPPNSNGSSSGGFDSVAELVSTAFSLWVALAYLIAVFRPTSLNGRTLRWQVLGFTLTLLVGVILVTCYLGRTTSNIVTPLARGCCPFSTEDSSEHHDCQVSSYLHQSSRSQESSYQNVCSFNTVIAGHVKFGLLEDAQKLFNEMPKRDIVSWNTMIRALRTHRYCEGAF</sequence>
<feature type="transmembrane region" description="Helical" evidence="3">
    <location>
        <begin position="102"/>
        <end position="123"/>
    </location>
</feature>
<dbReference type="Proteomes" id="UP000283530">
    <property type="component" value="Unassembled WGS sequence"/>
</dbReference>
<keyword evidence="3" id="KW-0812">Transmembrane</keyword>
<keyword evidence="5" id="KW-1185">Reference proteome</keyword>
<dbReference type="Pfam" id="PF01535">
    <property type="entry name" value="PPR"/>
    <property type="match status" value="1"/>
</dbReference>
<gene>
    <name evidence="4" type="ORF">CKAN_01512200</name>
</gene>
<comment type="caution">
    <text evidence="4">The sequence shown here is derived from an EMBL/GenBank/DDBJ whole genome shotgun (WGS) entry which is preliminary data.</text>
</comment>
<keyword evidence="3" id="KW-1133">Transmembrane helix</keyword>
<dbReference type="PANTHER" id="PTHR47926">
    <property type="entry name" value="PENTATRICOPEPTIDE REPEAT-CONTAINING PROTEIN"/>
    <property type="match status" value="1"/>
</dbReference>
<dbReference type="NCBIfam" id="TIGR00756">
    <property type="entry name" value="PPR"/>
    <property type="match status" value="1"/>
</dbReference>
<dbReference type="Pfam" id="PF13041">
    <property type="entry name" value="PPR_2"/>
    <property type="match status" value="1"/>
</dbReference>
<dbReference type="GO" id="GO:0003723">
    <property type="term" value="F:RNA binding"/>
    <property type="evidence" value="ECO:0007669"/>
    <property type="project" value="InterPro"/>
</dbReference>
<proteinExistence type="predicted"/>
<reference evidence="4 5" key="1">
    <citation type="journal article" date="2019" name="Nat. Plants">
        <title>Stout camphor tree genome fills gaps in understanding of flowering plant genome evolution.</title>
        <authorList>
            <person name="Chaw S.M."/>
            <person name="Liu Y.C."/>
            <person name="Wu Y.W."/>
            <person name="Wang H.Y."/>
            <person name="Lin C.I."/>
            <person name="Wu C.S."/>
            <person name="Ke H.M."/>
            <person name="Chang L.Y."/>
            <person name="Hsu C.Y."/>
            <person name="Yang H.T."/>
            <person name="Sudianto E."/>
            <person name="Hsu M.H."/>
            <person name="Wu K.P."/>
            <person name="Wang L.N."/>
            <person name="Leebens-Mack J.H."/>
            <person name="Tsai I.J."/>
        </authorList>
    </citation>
    <scope>NUCLEOTIDE SEQUENCE [LARGE SCALE GENOMIC DNA]</scope>
    <source>
        <strain evidence="5">cv. Chaw 1501</strain>
        <tissue evidence="4">Young leaves</tissue>
    </source>
</reference>
<evidence type="ECO:0000313" key="4">
    <source>
        <dbReference type="EMBL" id="RWR86235.1"/>
    </source>
</evidence>
<keyword evidence="1" id="KW-0677">Repeat</keyword>
<protein>
    <submittedName>
        <fullName evidence="4">Pentatricopeptide repeat-containing protein, mitochondrial</fullName>
    </submittedName>
</protein>
<evidence type="ECO:0000256" key="1">
    <source>
        <dbReference type="ARBA" id="ARBA00022737"/>
    </source>
</evidence>
<feature type="transmembrane region" description="Helical" evidence="3">
    <location>
        <begin position="135"/>
        <end position="156"/>
    </location>
</feature>